<accession>W7XLK6</accession>
<dbReference type="AlphaFoldDB" id="W7XLK6"/>
<keyword evidence="2" id="KW-1185">Reference proteome</keyword>
<evidence type="ECO:0000313" key="1">
    <source>
        <dbReference type="EMBL" id="EWS76454.1"/>
    </source>
</evidence>
<dbReference type="PANTHER" id="PTHR31600:SF2">
    <property type="entry name" value="GAMETE ENRICHED GENE 10 PROTEIN-RELATED"/>
    <property type="match status" value="1"/>
</dbReference>
<proteinExistence type="predicted"/>
<protein>
    <submittedName>
        <fullName evidence="1">Uncharacterized protein</fullName>
    </submittedName>
</protein>
<dbReference type="KEGG" id="tet:TTHERM_000069569"/>
<gene>
    <name evidence="1" type="ORF">TTHERM_000069569</name>
</gene>
<dbReference type="EMBL" id="GG662853">
    <property type="protein sequence ID" value="EWS76454.1"/>
    <property type="molecule type" value="Genomic_DNA"/>
</dbReference>
<reference evidence="2" key="1">
    <citation type="journal article" date="2006" name="PLoS Biol.">
        <title>Macronuclear genome sequence of the ciliate Tetrahymena thermophila, a model eukaryote.</title>
        <authorList>
            <person name="Eisen J.A."/>
            <person name="Coyne R.S."/>
            <person name="Wu M."/>
            <person name="Wu D."/>
            <person name="Thiagarajan M."/>
            <person name="Wortman J.R."/>
            <person name="Badger J.H."/>
            <person name="Ren Q."/>
            <person name="Amedeo P."/>
            <person name="Jones K.M."/>
            <person name="Tallon L.J."/>
            <person name="Delcher A.L."/>
            <person name="Salzberg S.L."/>
            <person name="Silva J.C."/>
            <person name="Haas B.J."/>
            <person name="Majoros W.H."/>
            <person name="Farzad M."/>
            <person name="Carlton J.M."/>
            <person name="Smith R.K. Jr."/>
            <person name="Garg J."/>
            <person name="Pearlman R.E."/>
            <person name="Karrer K.M."/>
            <person name="Sun L."/>
            <person name="Manning G."/>
            <person name="Elde N.C."/>
            <person name="Turkewitz A.P."/>
            <person name="Asai D.J."/>
            <person name="Wilkes D.E."/>
            <person name="Wang Y."/>
            <person name="Cai H."/>
            <person name="Collins K."/>
            <person name="Stewart B.A."/>
            <person name="Lee S.R."/>
            <person name="Wilamowska K."/>
            <person name="Weinberg Z."/>
            <person name="Ruzzo W.L."/>
            <person name="Wloga D."/>
            <person name="Gaertig J."/>
            <person name="Frankel J."/>
            <person name="Tsao C.-C."/>
            <person name="Gorovsky M.A."/>
            <person name="Keeling P.J."/>
            <person name="Waller R.F."/>
            <person name="Patron N.J."/>
            <person name="Cherry J.M."/>
            <person name="Stover N.A."/>
            <person name="Krieger C.J."/>
            <person name="del Toro C."/>
            <person name="Ryder H.F."/>
            <person name="Williamson S.C."/>
            <person name="Barbeau R.A."/>
            <person name="Hamilton E.P."/>
            <person name="Orias E."/>
        </authorList>
    </citation>
    <scope>NUCLEOTIDE SEQUENCE [LARGE SCALE GENOMIC DNA]</scope>
    <source>
        <strain evidence="2">SB210</strain>
    </source>
</reference>
<evidence type="ECO:0000313" key="2">
    <source>
        <dbReference type="Proteomes" id="UP000009168"/>
    </source>
</evidence>
<name>W7XLK6_TETTS</name>
<dbReference type="PANTHER" id="PTHR31600">
    <property type="entry name" value="TINY MACROCYSTS PROTEIN B-RELATED"/>
    <property type="match status" value="1"/>
</dbReference>
<dbReference type="InParanoid" id="W7XLK6"/>
<organism evidence="1 2">
    <name type="scientific">Tetrahymena thermophila (strain SB210)</name>
    <dbReference type="NCBI Taxonomy" id="312017"/>
    <lineage>
        <taxon>Eukaryota</taxon>
        <taxon>Sar</taxon>
        <taxon>Alveolata</taxon>
        <taxon>Ciliophora</taxon>
        <taxon>Intramacronucleata</taxon>
        <taxon>Oligohymenophorea</taxon>
        <taxon>Hymenostomatida</taxon>
        <taxon>Tetrahymenina</taxon>
        <taxon>Tetrahymenidae</taxon>
        <taxon>Tetrahymena</taxon>
    </lineage>
</organism>
<dbReference type="Proteomes" id="UP000009168">
    <property type="component" value="Unassembled WGS sequence"/>
</dbReference>
<dbReference type="GeneID" id="24437089"/>
<dbReference type="InterPro" id="IPR052994">
    <property type="entry name" value="Tiny_macrocysts_regulators"/>
</dbReference>
<sequence>MQYLNEIEILKFNQKKQYLQQELSVLDLKNSEEFKQHIIPLITNYLVKKRELFVKLQAGYENFQSLSRDTKELSINGMSAVEQFQKKMLEFSFDKSNLSIPMKVCSIFYTFIQNNLRKATDLEYEIKQNLKKELSQKQDKLSNLNCVKGKSQIFQVSLSGNIGKINKKNLNSSQIFRLSLFFGYSVQEFRKVEYITDLIPSYIQEYHSKIVEQVIEQGSIGNLFSAKNVFARTKEQYLFPIKIKLQSCPSIINSFEMIVSVLKLQSQHQFLTFNETGQILGITEKLFRNLFKNPIQKQAKKASITNKTESNEKIRQKLLEADGNQQDFDVFKVYNGFNIYLIFQNLLELIQSKIDKQSEQKTDNNLLQEDQLNTYAYHHSYRNLVKNLQAK</sequence>
<dbReference type="RefSeq" id="XP_012651011.1">
    <property type="nucleotide sequence ID" value="XM_012795557.1"/>
</dbReference>